<feature type="domain" description="Cytosolic fatty-acid binding proteins" evidence="3">
    <location>
        <begin position="6"/>
        <end position="23"/>
    </location>
</feature>
<dbReference type="RefSeq" id="XP_014661705.1">
    <property type="nucleotide sequence ID" value="XM_014806219.1"/>
</dbReference>
<dbReference type="Proteomes" id="UP000695022">
    <property type="component" value="Unplaced"/>
</dbReference>
<evidence type="ECO:0000313" key="4">
    <source>
        <dbReference type="Proteomes" id="UP000695022"/>
    </source>
</evidence>
<dbReference type="Gene3D" id="2.40.128.20">
    <property type="match status" value="1"/>
</dbReference>
<organism evidence="4 5">
    <name type="scientific">Priapulus caudatus</name>
    <name type="common">Priapulid worm</name>
    <dbReference type="NCBI Taxonomy" id="37621"/>
    <lineage>
        <taxon>Eukaryota</taxon>
        <taxon>Metazoa</taxon>
        <taxon>Ecdysozoa</taxon>
        <taxon>Scalidophora</taxon>
        <taxon>Priapulida</taxon>
        <taxon>Priapulimorpha</taxon>
        <taxon>Priapulimorphida</taxon>
        <taxon>Priapulidae</taxon>
        <taxon>Priapulus</taxon>
    </lineage>
</organism>
<dbReference type="PRINTS" id="PR00178">
    <property type="entry name" value="FATTYACIDBP"/>
</dbReference>
<dbReference type="CDD" id="cd00742">
    <property type="entry name" value="FABP"/>
    <property type="match status" value="1"/>
</dbReference>
<dbReference type="InterPro" id="IPR000463">
    <property type="entry name" value="Fatty_acid-bd"/>
</dbReference>
<proteinExistence type="inferred from homology"/>
<evidence type="ECO:0000313" key="5">
    <source>
        <dbReference type="RefSeq" id="XP_014661705.1"/>
    </source>
</evidence>
<keyword evidence="2" id="KW-0446">Lipid-binding</keyword>
<dbReference type="PROSITE" id="PS00214">
    <property type="entry name" value="FABP"/>
    <property type="match status" value="1"/>
</dbReference>
<protein>
    <submittedName>
        <fullName evidence="5">Fatty acid binding protein 1-B.1-like</fullName>
    </submittedName>
</protein>
<dbReference type="PANTHER" id="PTHR11955">
    <property type="entry name" value="FATTY ACID BINDING PROTEIN"/>
    <property type="match status" value="1"/>
</dbReference>
<sequence length="134" mass="14418">MANFTGSYILDKSEGFEEYLIARGISAEKAKAGAAAATQMDIEHSGDQMKIRVCAGDTEISNLTHTIGKQLDVPRPDGQVMKTTLTLDGKKAVMEQIDGKGVKEVIVRDLQADGSIVATMTSNGVTATRRFKKK</sequence>
<evidence type="ECO:0000256" key="1">
    <source>
        <dbReference type="ARBA" id="ARBA00008390"/>
    </source>
</evidence>
<comment type="similarity">
    <text evidence="1">Belongs to the calycin superfamily. Fatty-acid binding protein (FABP) family.</text>
</comment>
<dbReference type="Pfam" id="PF14651">
    <property type="entry name" value="Lipocalin_7"/>
    <property type="match status" value="1"/>
</dbReference>
<evidence type="ECO:0000256" key="2">
    <source>
        <dbReference type="ARBA" id="ARBA00023121"/>
    </source>
</evidence>
<dbReference type="SUPFAM" id="SSF50814">
    <property type="entry name" value="Lipocalins"/>
    <property type="match status" value="1"/>
</dbReference>
<accession>A0ABM1DP34</accession>
<gene>
    <name evidence="5" type="primary">LOC106804860</name>
</gene>
<keyword evidence="4" id="KW-1185">Reference proteome</keyword>
<dbReference type="InterPro" id="IPR031259">
    <property type="entry name" value="ILBP"/>
</dbReference>
<evidence type="ECO:0000259" key="3">
    <source>
        <dbReference type="PROSITE" id="PS00214"/>
    </source>
</evidence>
<name>A0ABM1DP34_PRICU</name>
<dbReference type="GeneID" id="106804860"/>
<reference evidence="5" key="1">
    <citation type="submission" date="2025-08" db="UniProtKB">
        <authorList>
            <consortium name="RefSeq"/>
        </authorList>
    </citation>
    <scope>IDENTIFICATION</scope>
</reference>
<dbReference type="InterPro" id="IPR012674">
    <property type="entry name" value="Calycin"/>
</dbReference>